<dbReference type="RefSeq" id="WP_018615785.1">
    <property type="nucleotide sequence ID" value="NZ_KE347999.1"/>
</dbReference>
<evidence type="ECO:0000256" key="5">
    <source>
        <dbReference type="ARBA" id="ARBA00023204"/>
    </source>
</evidence>
<dbReference type="PANTHER" id="PTHR30562">
    <property type="entry name" value="UVRC/OXIDOREDUCTASE"/>
    <property type="match status" value="1"/>
</dbReference>
<keyword evidence="1 6" id="KW-0963">Cytoplasm</keyword>
<evidence type="ECO:0000256" key="4">
    <source>
        <dbReference type="ARBA" id="ARBA00022881"/>
    </source>
</evidence>
<evidence type="ECO:0000256" key="6">
    <source>
        <dbReference type="HAMAP-Rule" id="MF_00203"/>
    </source>
</evidence>
<feature type="domain" description="UVR" evidence="8">
    <location>
        <begin position="279"/>
        <end position="314"/>
    </location>
</feature>
<evidence type="ECO:0000259" key="10">
    <source>
        <dbReference type="PROSITE" id="PS50165"/>
    </source>
</evidence>
<dbReference type="Pfam" id="PF01541">
    <property type="entry name" value="GIY-YIG"/>
    <property type="match status" value="1"/>
</dbReference>
<comment type="subunit">
    <text evidence="6">Interacts with UvrB in an incision complex.</text>
</comment>
<evidence type="ECO:0000313" key="11">
    <source>
        <dbReference type="EMBL" id="EPI49980.1"/>
    </source>
</evidence>
<comment type="function">
    <text evidence="6">The UvrABC repair system catalyzes the recognition and processing of DNA lesions. UvrC both incises the 5' and 3' sides of the lesion. The N-terminal half is responsible for the 3' incision and the C-terminal half is responsible for the 5' incision.</text>
</comment>
<dbReference type="GO" id="GO:0003677">
    <property type="term" value="F:DNA binding"/>
    <property type="evidence" value="ECO:0007669"/>
    <property type="project" value="UniProtKB-UniRule"/>
</dbReference>
<dbReference type="PROSITE" id="PS50151">
    <property type="entry name" value="UVR"/>
    <property type="match status" value="1"/>
</dbReference>
<dbReference type="Gene3D" id="3.30.420.340">
    <property type="entry name" value="UvrC, RNAse H endonuclease domain"/>
    <property type="match status" value="1"/>
</dbReference>
<organism evidence="11 12">
    <name type="scientific">Gardnerella pickettii JCP7719</name>
    <dbReference type="NCBI Taxonomy" id="1261061"/>
    <lineage>
        <taxon>Bacteria</taxon>
        <taxon>Bacillati</taxon>
        <taxon>Actinomycetota</taxon>
        <taxon>Actinomycetes</taxon>
        <taxon>Bifidobacteriales</taxon>
        <taxon>Bifidobacteriaceae</taxon>
        <taxon>Gardnerella</taxon>
        <taxon>Gardnerella pickettii</taxon>
    </lineage>
</organism>
<dbReference type="HAMAP" id="MF_00203">
    <property type="entry name" value="UvrC"/>
    <property type="match status" value="1"/>
</dbReference>
<dbReference type="FunFam" id="3.40.1440.10:FF:000001">
    <property type="entry name" value="UvrABC system protein C"/>
    <property type="match status" value="1"/>
</dbReference>
<comment type="caution">
    <text evidence="11">The sequence shown here is derived from an EMBL/GenBank/DDBJ whole genome shotgun (WGS) entry which is preliminary data.</text>
</comment>
<keyword evidence="3 6" id="KW-0228">DNA excision</keyword>
<dbReference type="HOGENOM" id="CLU_014841_1_1_11"/>
<dbReference type="SMART" id="SM00465">
    <property type="entry name" value="GIYc"/>
    <property type="match status" value="1"/>
</dbReference>
<evidence type="ECO:0000313" key="12">
    <source>
        <dbReference type="Proteomes" id="UP000014601"/>
    </source>
</evidence>
<evidence type="ECO:0000256" key="3">
    <source>
        <dbReference type="ARBA" id="ARBA00022769"/>
    </source>
</evidence>
<dbReference type="InterPro" id="IPR035901">
    <property type="entry name" value="GIY-YIG_endonuc_sf"/>
</dbReference>
<dbReference type="PROSITE" id="PS50165">
    <property type="entry name" value="UVRC"/>
    <property type="match status" value="1"/>
</dbReference>
<dbReference type="InterPro" id="IPR001943">
    <property type="entry name" value="UVR_dom"/>
</dbReference>
<keyword evidence="2 6" id="KW-0227">DNA damage</keyword>
<gene>
    <name evidence="6" type="primary">uvrC</name>
    <name evidence="11" type="ORF">HMPREF1576_01183</name>
</gene>
<dbReference type="InterPro" id="IPR000305">
    <property type="entry name" value="GIY-YIG_endonuc"/>
</dbReference>
<dbReference type="InterPro" id="IPR047296">
    <property type="entry name" value="GIY-YIG_UvrC_Cho"/>
</dbReference>
<accession>S4I681</accession>
<dbReference type="InterPro" id="IPR004791">
    <property type="entry name" value="UvrC"/>
</dbReference>
<proteinExistence type="inferred from homology"/>
<dbReference type="SUPFAM" id="SSF82771">
    <property type="entry name" value="GIY-YIG endonuclease"/>
    <property type="match status" value="1"/>
</dbReference>
<dbReference type="CDD" id="cd10434">
    <property type="entry name" value="GIY-YIG_UvrC_Cho"/>
    <property type="match status" value="1"/>
</dbReference>
<name>S4I681_9BIFI</name>
<dbReference type="Pfam" id="PF22920">
    <property type="entry name" value="UvrC_RNaseH"/>
    <property type="match status" value="2"/>
</dbReference>
<dbReference type="AlphaFoldDB" id="S4I681"/>
<evidence type="ECO:0000256" key="2">
    <source>
        <dbReference type="ARBA" id="ARBA00022763"/>
    </source>
</evidence>
<dbReference type="Pfam" id="PF02151">
    <property type="entry name" value="UVR"/>
    <property type="match status" value="1"/>
</dbReference>
<dbReference type="SMART" id="SM00278">
    <property type="entry name" value="HhH1"/>
    <property type="match status" value="2"/>
</dbReference>
<dbReference type="GO" id="GO:0005737">
    <property type="term" value="C:cytoplasm"/>
    <property type="evidence" value="ECO:0007669"/>
    <property type="project" value="UniProtKB-SubCell"/>
</dbReference>
<dbReference type="Gene3D" id="1.10.150.20">
    <property type="entry name" value="5' to 3' exonuclease, C-terminal subdomain"/>
    <property type="match status" value="1"/>
</dbReference>
<dbReference type="GO" id="GO:0009381">
    <property type="term" value="F:excinuclease ABC activity"/>
    <property type="evidence" value="ECO:0007669"/>
    <property type="project" value="UniProtKB-UniRule"/>
</dbReference>
<reference evidence="11 12" key="1">
    <citation type="submission" date="2013-06" db="EMBL/GenBank/DDBJ databases">
        <authorList>
            <person name="Weinstock G."/>
            <person name="Sodergren E."/>
            <person name="Lobos E.A."/>
            <person name="Fulton L."/>
            <person name="Fulton R."/>
            <person name="Courtney L."/>
            <person name="Fronick C."/>
            <person name="O'Laughlin M."/>
            <person name="Godfrey J."/>
            <person name="Wilson R.M."/>
            <person name="Miner T."/>
            <person name="Farmer C."/>
            <person name="Delehaunty K."/>
            <person name="Cordes M."/>
            <person name="Minx P."/>
            <person name="Tomlinson C."/>
            <person name="Chen J."/>
            <person name="Wollam A."/>
            <person name="Pepin K.H."/>
            <person name="Bhonagiri V."/>
            <person name="Zhang X."/>
            <person name="Warren W."/>
            <person name="Mitreva M."/>
            <person name="Mardis E.R."/>
            <person name="Wilson R.K."/>
        </authorList>
    </citation>
    <scope>NUCLEOTIDE SEQUENCE [LARGE SCALE GENOMIC DNA]</scope>
    <source>
        <strain evidence="11 12">JCP7719</strain>
    </source>
</reference>
<dbReference type="InterPro" id="IPR050066">
    <property type="entry name" value="UvrABC_protein_C"/>
</dbReference>
<feature type="compositionally biased region" description="Basic and acidic residues" evidence="7">
    <location>
        <begin position="419"/>
        <end position="438"/>
    </location>
</feature>
<dbReference type="Pfam" id="PF08459">
    <property type="entry name" value="UvrC_RNaseH_dom"/>
    <property type="match status" value="1"/>
</dbReference>
<dbReference type="InterPro" id="IPR003583">
    <property type="entry name" value="Hlx-hairpin-Hlx_DNA-bd_motif"/>
</dbReference>
<dbReference type="Gene3D" id="4.10.860.10">
    <property type="entry name" value="UVR domain"/>
    <property type="match status" value="1"/>
</dbReference>
<dbReference type="GO" id="GO:0009432">
    <property type="term" value="P:SOS response"/>
    <property type="evidence" value="ECO:0007669"/>
    <property type="project" value="UniProtKB-UniRule"/>
</dbReference>
<feature type="region of interest" description="Disordered" evidence="7">
    <location>
        <begin position="415"/>
        <end position="438"/>
    </location>
</feature>
<dbReference type="EMBL" id="ATJO01000121">
    <property type="protein sequence ID" value="EPI49980.1"/>
    <property type="molecule type" value="Genomic_DNA"/>
</dbReference>
<dbReference type="InterPro" id="IPR036876">
    <property type="entry name" value="UVR_dom_sf"/>
</dbReference>
<evidence type="ECO:0000256" key="1">
    <source>
        <dbReference type="ARBA" id="ARBA00022490"/>
    </source>
</evidence>
<dbReference type="PANTHER" id="PTHR30562:SF1">
    <property type="entry name" value="UVRABC SYSTEM PROTEIN C"/>
    <property type="match status" value="1"/>
</dbReference>
<keyword evidence="4 6" id="KW-0267">Excision nuclease</keyword>
<sequence length="764" mass="87285">MNNFMKGGEIMNILNSKESNIREDRETRENIEDRETSRGEWKKTHLSKYDESNANYFENSSKNDFGAPLLGDSRDLFRPKTSDIPNQPGVYKWRDERGKVIYVGKAKSLRNRLSNYFQPLNQLHPRTQSMVLTARSLEWTVVNTELEALTLEYTWIKEFNPKFNIVFKDDKTYPYIAVSVNDDFPRVWITRNRNSKSTQYFGPYAKVWQLKHSLDSLLKTFPVRTCRQSVFNKAQKTGRPCLLASIGKCSAPCVQKVDKKTHRNNVEQLVGILTGAIGDSYINDLTRKMKELSDNLDFENAAKIRDKINIFRTVIQQNSVVFNDQVEADVFGFSADSIDAYVHAFFVREGLIRGEKNWQVERSEDISDADIIENLLIRVYSEYESNNDLQYENSLKIEQSRNALQIDYSSGQNINSSYRAKETKERKKRQETTGRGDLLDPICPIPREIIVPIELDNSQKENLESWLSGLRGSKVTIKVAERGDKRSLMDQANLNAEQSLKQMKTSRISTLESRTNAMNQVAAALSMSEAPLRIECYDISNSADGRYQVASMVVFEDGIAKPSEYRRFSIKGPNGIGQLDDLSALYETISRRFKHKDESNSDVDDDSVENPPQSYSKKFAYKPNLVIVDGGIEQAKAAQKAMIDCNVKDITVCGLSKKLEEVWLPNSQYPIILKRSSEGLYLLQRARDESHRFAIAYHRKKRAKAMLYSSIDSIPGIGESYKKRLLCAFGSVKNLKEASIEELQKVPGIGLLKAKTIYEFLHSQ</sequence>
<dbReference type="InterPro" id="IPR001162">
    <property type="entry name" value="UvrC_RNase_H_dom"/>
</dbReference>
<dbReference type="InterPro" id="IPR010994">
    <property type="entry name" value="RuvA_2-like"/>
</dbReference>
<protein>
    <recommendedName>
        <fullName evidence="6">UvrABC system protein C</fullName>
        <shortName evidence="6">Protein UvrC</shortName>
    </recommendedName>
    <alternativeName>
        <fullName evidence="6">Excinuclease ABC subunit C</fullName>
    </alternativeName>
</protein>
<dbReference type="NCBIfam" id="NF001824">
    <property type="entry name" value="PRK00558.1-5"/>
    <property type="match status" value="1"/>
</dbReference>
<keyword evidence="5 6" id="KW-0234">DNA repair</keyword>
<dbReference type="PATRIC" id="fig|1261061.4.peg.1015"/>
<evidence type="ECO:0000256" key="7">
    <source>
        <dbReference type="SAM" id="MobiDB-lite"/>
    </source>
</evidence>
<dbReference type="GO" id="GO:0006289">
    <property type="term" value="P:nucleotide-excision repair"/>
    <property type="evidence" value="ECO:0007669"/>
    <property type="project" value="UniProtKB-UniRule"/>
</dbReference>
<dbReference type="Proteomes" id="UP000014601">
    <property type="component" value="Unassembled WGS sequence"/>
</dbReference>
<comment type="subcellular location">
    <subcellularLocation>
        <location evidence="6">Cytoplasm</location>
    </subcellularLocation>
</comment>
<dbReference type="SUPFAM" id="SSF47781">
    <property type="entry name" value="RuvA domain 2-like"/>
    <property type="match status" value="1"/>
</dbReference>
<dbReference type="Gene3D" id="3.40.1440.10">
    <property type="entry name" value="GIY-YIG endonuclease"/>
    <property type="match status" value="1"/>
</dbReference>
<keyword evidence="6" id="KW-0742">SOS response</keyword>
<dbReference type="PROSITE" id="PS50164">
    <property type="entry name" value="GIY_YIG"/>
    <property type="match status" value="1"/>
</dbReference>
<feature type="domain" description="GIY-YIG" evidence="9">
    <location>
        <begin position="86"/>
        <end position="165"/>
    </location>
</feature>
<evidence type="ECO:0000259" key="8">
    <source>
        <dbReference type="PROSITE" id="PS50151"/>
    </source>
</evidence>
<dbReference type="Pfam" id="PF14520">
    <property type="entry name" value="HHH_5"/>
    <property type="match status" value="1"/>
</dbReference>
<dbReference type="GO" id="GO:0009380">
    <property type="term" value="C:excinuclease repair complex"/>
    <property type="evidence" value="ECO:0007669"/>
    <property type="project" value="InterPro"/>
</dbReference>
<feature type="domain" description="UvrC family homology region profile" evidence="10">
    <location>
        <begin position="330"/>
        <end position="642"/>
    </location>
</feature>
<evidence type="ECO:0000259" key="9">
    <source>
        <dbReference type="PROSITE" id="PS50164"/>
    </source>
</evidence>
<comment type="similarity">
    <text evidence="6">Belongs to the UvrC family.</text>
</comment>
<dbReference type="SUPFAM" id="SSF46600">
    <property type="entry name" value="C-terminal UvrC-binding domain of UvrB"/>
    <property type="match status" value="1"/>
</dbReference>
<dbReference type="InterPro" id="IPR038476">
    <property type="entry name" value="UvrC_RNase_H_dom_sf"/>
</dbReference>